<reference evidence="4" key="1">
    <citation type="submission" date="2022-10" db="EMBL/GenBank/DDBJ databases">
        <title>Genome assembly of Pristionchus species.</title>
        <authorList>
            <person name="Yoshida K."/>
            <person name="Sommer R.J."/>
        </authorList>
    </citation>
    <scope>NUCLEOTIDE SEQUENCE [LARGE SCALE GENOMIC DNA]</scope>
    <source>
        <strain evidence="4">RS5460</strain>
    </source>
</reference>
<dbReference type="EMBL" id="BTRK01000006">
    <property type="protein sequence ID" value="GMR56598.1"/>
    <property type="molecule type" value="Genomic_DNA"/>
</dbReference>
<dbReference type="GO" id="GO:0005524">
    <property type="term" value="F:ATP binding"/>
    <property type="evidence" value="ECO:0007669"/>
    <property type="project" value="UniProtKB-UniRule"/>
</dbReference>
<dbReference type="GO" id="GO:0004672">
    <property type="term" value="F:protein kinase activity"/>
    <property type="evidence" value="ECO:0007669"/>
    <property type="project" value="InterPro"/>
</dbReference>
<dbReference type="InterPro" id="IPR011009">
    <property type="entry name" value="Kinase-like_dom_sf"/>
</dbReference>
<gene>
    <name evidence="3" type="ORF">PMAYCL1PPCAC_26793</name>
</gene>
<dbReference type="AlphaFoldDB" id="A0AAN5D4R1"/>
<keyword evidence="1" id="KW-0067">ATP-binding</keyword>
<dbReference type="InterPro" id="IPR050235">
    <property type="entry name" value="CK1_Ser-Thr_kinase"/>
</dbReference>
<dbReference type="PROSITE" id="PS50011">
    <property type="entry name" value="PROTEIN_KINASE_DOM"/>
    <property type="match status" value="1"/>
</dbReference>
<comment type="caution">
    <text evidence="3">The sequence shown here is derived from an EMBL/GenBank/DDBJ whole genome shotgun (WGS) entry which is preliminary data.</text>
</comment>
<feature type="non-terminal residue" evidence="3">
    <location>
        <position position="225"/>
    </location>
</feature>
<feature type="non-terminal residue" evidence="3">
    <location>
        <position position="1"/>
    </location>
</feature>
<dbReference type="PROSITE" id="PS00107">
    <property type="entry name" value="PROTEIN_KINASE_ATP"/>
    <property type="match status" value="1"/>
</dbReference>
<protein>
    <recommendedName>
        <fullName evidence="2">Protein kinase domain-containing protein</fullName>
    </recommendedName>
</protein>
<dbReference type="InterPro" id="IPR000719">
    <property type="entry name" value="Prot_kinase_dom"/>
</dbReference>
<accession>A0AAN5D4R1</accession>
<evidence type="ECO:0000256" key="1">
    <source>
        <dbReference type="PROSITE-ProRule" id="PRU10141"/>
    </source>
</evidence>
<dbReference type="Gene3D" id="1.10.510.10">
    <property type="entry name" value="Transferase(Phosphotransferase) domain 1"/>
    <property type="match status" value="1"/>
</dbReference>
<organism evidence="3 4">
    <name type="scientific">Pristionchus mayeri</name>
    <dbReference type="NCBI Taxonomy" id="1317129"/>
    <lineage>
        <taxon>Eukaryota</taxon>
        <taxon>Metazoa</taxon>
        <taxon>Ecdysozoa</taxon>
        <taxon>Nematoda</taxon>
        <taxon>Chromadorea</taxon>
        <taxon>Rhabditida</taxon>
        <taxon>Rhabditina</taxon>
        <taxon>Diplogasteromorpha</taxon>
        <taxon>Diplogasteroidea</taxon>
        <taxon>Neodiplogasteridae</taxon>
        <taxon>Pristionchus</taxon>
    </lineage>
</organism>
<name>A0AAN5D4R1_9BILA</name>
<keyword evidence="1" id="KW-0547">Nucleotide-binding</keyword>
<dbReference type="InterPro" id="IPR017441">
    <property type="entry name" value="Protein_kinase_ATP_BS"/>
</dbReference>
<dbReference type="Proteomes" id="UP001328107">
    <property type="component" value="Unassembled WGS sequence"/>
</dbReference>
<dbReference type="Pfam" id="PF00069">
    <property type="entry name" value="Pkinase"/>
    <property type="match status" value="1"/>
</dbReference>
<feature type="binding site" evidence="1">
    <location>
        <position position="47"/>
    </location>
    <ligand>
        <name>ATP</name>
        <dbReference type="ChEBI" id="CHEBI:30616"/>
    </ligand>
</feature>
<dbReference type="SUPFAM" id="SSF56112">
    <property type="entry name" value="Protein kinase-like (PK-like)"/>
    <property type="match status" value="1"/>
</dbReference>
<dbReference type="PANTHER" id="PTHR11909">
    <property type="entry name" value="CASEIN KINASE-RELATED"/>
    <property type="match status" value="1"/>
</dbReference>
<evidence type="ECO:0000313" key="4">
    <source>
        <dbReference type="Proteomes" id="UP001328107"/>
    </source>
</evidence>
<evidence type="ECO:0000259" key="2">
    <source>
        <dbReference type="PROSITE" id="PS50011"/>
    </source>
</evidence>
<proteinExistence type="predicted"/>
<feature type="domain" description="Protein kinase" evidence="2">
    <location>
        <begin position="17"/>
        <end position="225"/>
    </location>
</feature>
<sequence>PLLKPGELVIAKNNAHYEVVEMLGEGGFGEVYKVSSKRNPEKVYAMKVESNDKDPKKTSSLIKIDRAGLYIYIINRKNRLLDEPVFRCHFPGATPSFKFYMMDLIGMSLKEVIRTMLGDVTSPHTKIAIARQTIIAIENLHKLGFIHRDIKWHNFAIGLPPKEHIIYILDFGIARPYVDEKYVHYVPREKVQFMGTFKYASIAGLESREQSKKEDLEIWLYMMME</sequence>
<keyword evidence="4" id="KW-1185">Reference proteome</keyword>
<dbReference type="SMART" id="SM00220">
    <property type="entry name" value="S_TKc"/>
    <property type="match status" value="1"/>
</dbReference>
<evidence type="ECO:0000313" key="3">
    <source>
        <dbReference type="EMBL" id="GMR56598.1"/>
    </source>
</evidence>